<proteinExistence type="inferred from homology"/>
<dbReference type="SUPFAM" id="SSF52029">
    <property type="entry name" value="GroEL apical domain-like"/>
    <property type="match status" value="1"/>
</dbReference>
<evidence type="ECO:0000313" key="9">
    <source>
        <dbReference type="EMBL" id="KAE8302120.1"/>
    </source>
</evidence>
<dbReference type="PROSITE" id="PS00750">
    <property type="entry name" value="TCP1_1"/>
    <property type="match status" value="1"/>
</dbReference>
<name>A8BAU7_GIAIC</name>
<dbReference type="Gene3D" id="3.50.7.10">
    <property type="entry name" value="GroEL"/>
    <property type="match status" value="1"/>
</dbReference>
<dbReference type="EMBL" id="AACB03000004">
    <property type="protein sequence ID" value="KAE8302120.1"/>
    <property type="molecule type" value="Genomic_DNA"/>
</dbReference>
<keyword evidence="3" id="KW-0963">Cytoplasm</keyword>
<dbReference type="InterPro" id="IPR017998">
    <property type="entry name" value="Chaperone_TCP-1"/>
</dbReference>
<keyword evidence="4 8" id="KW-0547">Nucleotide-binding</keyword>
<comment type="subcellular location">
    <subcellularLocation>
        <location evidence="1">Cytoplasm</location>
    </subcellularLocation>
</comment>
<dbReference type="GO" id="GO:0140662">
    <property type="term" value="F:ATP-dependent protein folding chaperone"/>
    <property type="evidence" value="ECO:0007669"/>
    <property type="project" value="InterPro"/>
</dbReference>
<comment type="similarity">
    <text evidence="2 8">Belongs to the TCP-1 chaperonin family.</text>
</comment>
<dbReference type="InterPro" id="IPR027410">
    <property type="entry name" value="TCP-1-like_intermed_sf"/>
</dbReference>
<keyword evidence="5 8" id="KW-0067">ATP-binding</keyword>
<dbReference type="VEuPathDB" id="GiardiaDB:GL50803_13500"/>
<reference evidence="9 10" key="1">
    <citation type="journal article" date="2007" name="Science">
        <title>Genomic minimalism in the early diverging intestinal parasite Giardia lamblia.</title>
        <authorList>
            <person name="Morrison H.G."/>
            <person name="McArthur A.G."/>
            <person name="Gillin F.D."/>
            <person name="Aley S.B."/>
            <person name="Adam R.D."/>
            <person name="Olsen G.J."/>
            <person name="Best A.A."/>
            <person name="Cande W.Z."/>
            <person name="Chen F."/>
            <person name="Cipriano M.J."/>
            <person name="Davids B.J."/>
            <person name="Dawson S.C."/>
            <person name="Elmendorf H.G."/>
            <person name="Hehl A.B."/>
            <person name="Holder M.E."/>
            <person name="Huse S.M."/>
            <person name="Kim U.U."/>
            <person name="Lasek-Nesselquist E."/>
            <person name="Manning G."/>
            <person name="Nigam A."/>
            <person name="Nixon J.E."/>
            <person name="Palm D."/>
            <person name="Passamaneck N.E."/>
            <person name="Prabhu A."/>
            <person name="Reich C.I."/>
            <person name="Reiner D.S."/>
            <person name="Samuelson J."/>
            <person name="Svard S.G."/>
            <person name="Sogin M.L."/>
        </authorList>
    </citation>
    <scope>NUCLEOTIDE SEQUENCE [LARGE SCALE GENOMIC DNA]</scope>
    <source>
        <strain evidence="9 10">WB C6</strain>
    </source>
</reference>
<evidence type="ECO:0000256" key="3">
    <source>
        <dbReference type="ARBA" id="ARBA00022490"/>
    </source>
</evidence>
<dbReference type="SUPFAM" id="SSF48592">
    <property type="entry name" value="GroEL equatorial domain-like"/>
    <property type="match status" value="1"/>
</dbReference>
<evidence type="ECO:0000256" key="5">
    <source>
        <dbReference type="ARBA" id="ARBA00022840"/>
    </source>
</evidence>
<dbReference type="SUPFAM" id="SSF54849">
    <property type="entry name" value="GroEL-intermediate domain like"/>
    <property type="match status" value="1"/>
</dbReference>
<dbReference type="RefSeq" id="XP_001708150.1">
    <property type="nucleotide sequence ID" value="XM_001708098.1"/>
</dbReference>
<comment type="caution">
    <text evidence="9">The sequence shown here is derived from an EMBL/GenBank/DDBJ whole genome shotgun (WGS) entry which is preliminary data.</text>
</comment>
<dbReference type="PANTHER" id="PTHR11353">
    <property type="entry name" value="CHAPERONIN"/>
    <property type="match status" value="1"/>
</dbReference>
<dbReference type="FunFam" id="3.50.7.10:FF:000008">
    <property type="entry name" value="T-complex protein 1 subunit theta"/>
    <property type="match status" value="1"/>
</dbReference>
<dbReference type="STRING" id="184922.A8BAU7"/>
<keyword evidence="10" id="KW-1185">Reference proteome</keyword>
<evidence type="ECO:0000256" key="8">
    <source>
        <dbReference type="RuleBase" id="RU004187"/>
    </source>
</evidence>
<dbReference type="InterPro" id="IPR002194">
    <property type="entry name" value="Chaperonin_TCP-1_CS"/>
</dbReference>
<dbReference type="NCBIfam" id="TIGR02346">
    <property type="entry name" value="chap_CCT_theta"/>
    <property type="match status" value="1"/>
</dbReference>
<dbReference type="InterPro" id="IPR027409">
    <property type="entry name" value="GroEL-like_apical_dom_sf"/>
</dbReference>
<evidence type="ECO:0000256" key="2">
    <source>
        <dbReference type="ARBA" id="ARBA00008020"/>
    </source>
</evidence>
<dbReference type="HOGENOM" id="CLU_008891_4_2_1"/>
<dbReference type="GO" id="GO:0005832">
    <property type="term" value="C:chaperonin-containing T-complex"/>
    <property type="evidence" value="ECO:0000318"/>
    <property type="project" value="GO_Central"/>
</dbReference>
<evidence type="ECO:0000313" key="10">
    <source>
        <dbReference type="Proteomes" id="UP000001548"/>
    </source>
</evidence>
<dbReference type="GO" id="GO:0005524">
    <property type="term" value="F:ATP binding"/>
    <property type="evidence" value="ECO:0007669"/>
    <property type="project" value="UniProtKB-KW"/>
</dbReference>
<dbReference type="PRINTS" id="PR00304">
    <property type="entry name" value="TCOMPLEXTCP1"/>
</dbReference>
<sequence length="563" mass="60646">MSLGSSSMMKVGTSSYSGLEEAVFKNIEACMQLVRITRTSMGPNGLSKMILNHSEKLVITKNASAIATEIEVNHPAAKMLVMAAQNQALEYGDGTNLVVTFAGELLERAKDLLEQGLVVTDIIAGYERALRHILNQLDGNSSSTLIYRPFGDLHDKKQLALAIKPALASKQSGYEDFLSGLVAEACVQVIPEDSRLFNPESIRIAKVPGRSITDSFVVRGFVIPTLPRGAVQRMQNCRIAVYGCAIELDRTETKGTVLLQSAEELLDLSASEEKAMDAKIKEFSDSGINVIVSQMSFHDLALHFCDKYNILAVKIGSKFEVRRFAKSVGAALNMTFRVPEQEKLGACSEMTIEEIGDKQVIVARDDGSANVASDGGVAEDPGVSCRDITTIVLRAATQSVLNDVSIAIGNAVNVVKAACSDDRFLPGAGAAEMALATQLHDLASKEPGLQQYSMHAYAEALEVVPRLLAETAGLPADEVMTEMQSRHVQGVDYTGVNIDGADESGEWTLNTSAAQIYDSLAIKAWAMRMATDTACNVLRVDVIVMRKQAGGPKPQVPGQTEWN</sequence>
<evidence type="ECO:0000256" key="7">
    <source>
        <dbReference type="ARBA" id="ARBA00029602"/>
    </source>
</evidence>
<keyword evidence="6 8" id="KW-0143">Chaperone</keyword>
<dbReference type="GO" id="GO:0016887">
    <property type="term" value="F:ATP hydrolysis activity"/>
    <property type="evidence" value="ECO:0007669"/>
    <property type="project" value="InterPro"/>
</dbReference>
<evidence type="ECO:0000256" key="6">
    <source>
        <dbReference type="ARBA" id="ARBA00023186"/>
    </source>
</evidence>
<dbReference type="AlphaFoldDB" id="A8BAU7"/>
<dbReference type="GO" id="GO:0006457">
    <property type="term" value="P:protein folding"/>
    <property type="evidence" value="ECO:0000318"/>
    <property type="project" value="GO_Central"/>
</dbReference>
<dbReference type="FunCoup" id="A8BAU7">
    <property type="interactions" value="336"/>
</dbReference>
<dbReference type="Proteomes" id="UP000001548">
    <property type="component" value="Unassembled WGS sequence"/>
</dbReference>
<dbReference type="CDD" id="cd03341">
    <property type="entry name" value="TCP1_theta"/>
    <property type="match status" value="1"/>
</dbReference>
<evidence type="ECO:0000256" key="4">
    <source>
        <dbReference type="ARBA" id="ARBA00022741"/>
    </source>
</evidence>
<dbReference type="InterPro" id="IPR012721">
    <property type="entry name" value="Chap_CCT_theta"/>
</dbReference>
<dbReference type="Gene3D" id="1.10.560.10">
    <property type="entry name" value="GroEL-like equatorial domain"/>
    <property type="match status" value="1"/>
</dbReference>
<organism evidence="9 10">
    <name type="scientific">Giardia intestinalis (strain ATCC 50803 / WB clone C6)</name>
    <name type="common">Giardia lamblia</name>
    <dbReference type="NCBI Taxonomy" id="184922"/>
    <lineage>
        <taxon>Eukaryota</taxon>
        <taxon>Metamonada</taxon>
        <taxon>Diplomonadida</taxon>
        <taxon>Hexamitidae</taxon>
        <taxon>Giardiinae</taxon>
        <taxon>Giardia</taxon>
    </lineage>
</organism>
<dbReference type="KEGG" id="gla:GL50803_0013500"/>
<dbReference type="InterPro" id="IPR027413">
    <property type="entry name" value="GROEL-like_equatorial_sf"/>
</dbReference>
<dbReference type="Pfam" id="PF00118">
    <property type="entry name" value="Cpn60_TCP1"/>
    <property type="match status" value="1"/>
</dbReference>
<dbReference type="GO" id="GO:0051082">
    <property type="term" value="F:unfolded protein binding"/>
    <property type="evidence" value="ECO:0000318"/>
    <property type="project" value="GO_Central"/>
</dbReference>
<dbReference type="InterPro" id="IPR002423">
    <property type="entry name" value="Cpn60/GroEL/TCP-1"/>
</dbReference>
<evidence type="ECO:0000256" key="1">
    <source>
        <dbReference type="ARBA" id="ARBA00004496"/>
    </source>
</evidence>
<gene>
    <name evidence="9" type="ORF">GL50803_0013500</name>
</gene>
<protein>
    <recommendedName>
        <fullName evidence="7">CCT-theta</fullName>
    </recommendedName>
</protein>
<accession>A8BAU7</accession>
<dbReference type="Gene3D" id="3.30.260.10">
    <property type="entry name" value="TCP-1-like chaperonin intermediate domain"/>
    <property type="match status" value="1"/>
</dbReference>
<dbReference type="GeneID" id="5701034"/>
<dbReference type="OMA" id="WGLKYAV"/>